<dbReference type="RefSeq" id="WP_317049742.1">
    <property type="nucleotide sequence ID" value="NZ_CAKJVF010000037.1"/>
</dbReference>
<protein>
    <submittedName>
        <fullName evidence="1">Uncharacterized protein</fullName>
    </submittedName>
</protein>
<dbReference type="EMBL" id="CAMTCP010000266">
    <property type="protein sequence ID" value="CAI3667334.1"/>
    <property type="molecule type" value="Genomic_DNA"/>
</dbReference>
<accession>A0AAD1YJU8</accession>
<comment type="caution">
    <text evidence="1">The sequence shown here is derived from an EMBL/GenBank/DDBJ whole genome shotgun (WGS) entry which is preliminary data.</text>
</comment>
<evidence type="ECO:0000313" key="2">
    <source>
        <dbReference type="Proteomes" id="UP001189143"/>
    </source>
</evidence>
<dbReference type="AlphaFoldDB" id="A0AAD1YJU8"/>
<dbReference type="Proteomes" id="UP001189143">
    <property type="component" value="Unassembled WGS sequence"/>
</dbReference>
<name>A0AAD1YJU8_9CLOT</name>
<evidence type="ECO:0000313" key="1">
    <source>
        <dbReference type="EMBL" id="CAI3667334.1"/>
    </source>
</evidence>
<proteinExistence type="predicted"/>
<organism evidence="1 2">
    <name type="scientific">Clostridium neonatale</name>
    <dbReference type="NCBI Taxonomy" id="137838"/>
    <lineage>
        <taxon>Bacteria</taxon>
        <taxon>Bacillati</taxon>
        <taxon>Bacillota</taxon>
        <taxon>Clostridia</taxon>
        <taxon>Eubacteriales</taxon>
        <taxon>Clostridiaceae</taxon>
        <taxon>Clostridium</taxon>
    </lineage>
</organism>
<sequence length="141" mass="16353">MTRYRLSVDKTVNSMDTVEIETNLSDKELDALLDKIEKTDNPTIEDYIKKLQAHGIKINNIVPSEKSYYRKTEVIEIEELGEPTVFEFLTELKKQVTDEEFRTILAATDEDIKFNRVSFNKRTTPEQYIAICKVCASVVLR</sequence>
<gene>
    <name evidence="1" type="ORF">CNEO2_660017</name>
</gene>
<reference evidence="1" key="1">
    <citation type="submission" date="2022-10" db="EMBL/GenBank/DDBJ databases">
        <authorList>
            <person name="Aires J."/>
            <person name="Mesa V."/>
        </authorList>
    </citation>
    <scope>NUCLEOTIDE SEQUENCE</scope>
    <source>
        <strain evidence="1">Clostridium neonatale JD116</strain>
    </source>
</reference>